<dbReference type="PANTHER" id="PTHR32322">
    <property type="entry name" value="INNER MEMBRANE TRANSPORTER"/>
    <property type="match status" value="1"/>
</dbReference>
<evidence type="ECO:0000313" key="10">
    <source>
        <dbReference type="Proteomes" id="UP000448943"/>
    </source>
</evidence>
<evidence type="ECO:0000259" key="8">
    <source>
        <dbReference type="Pfam" id="PF00892"/>
    </source>
</evidence>
<evidence type="ECO:0000256" key="2">
    <source>
        <dbReference type="ARBA" id="ARBA00007362"/>
    </source>
</evidence>
<evidence type="ECO:0000256" key="5">
    <source>
        <dbReference type="ARBA" id="ARBA00022989"/>
    </source>
</evidence>
<comment type="caution">
    <text evidence="9">The sequence shown here is derived from an EMBL/GenBank/DDBJ whole genome shotgun (WGS) entry which is preliminary data.</text>
</comment>
<feature type="transmembrane region" description="Helical" evidence="7">
    <location>
        <begin position="145"/>
        <end position="164"/>
    </location>
</feature>
<feature type="transmembrane region" description="Helical" evidence="7">
    <location>
        <begin position="66"/>
        <end position="85"/>
    </location>
</feature>
<sequence>MPRILFIVLILLSIIWGGSFYFIKILLEDFGPWTIAFLRSSFGLVTIVLIMLILRKPFELRKMPWVPLTIMALINTAIPWTFIAFSETRLSSSMASVLNATTPLWTIIVGIVFFSAATNRMQWLGIGMGLIGLIILLDISPVHIISVDLLGFVCMILATLCYAFGSQLSKRLLKGLSMYQITFCTLLIGALGSGSFALSLEYISISNLISWTNIAVLIGLGVFGSGIAYILFYYLVQNGSAEFATMVTYLVPGTAIIWGYTLLNEQVSWSLLVGLVFVLAGVFLSSRKQPDKVVDDPLLKNQKLKKQKAQTSKL</sequence>
<organism evidence="9 10">
    <name type="scientific">Chengkuizengella marina</name>
    <dbReference type="NCBI Taxonomy" id="2507566"/>
    <lineage>
        <taxon>Bacteria</taxon>
        <taxon>Bacillati</taxon>
        <taxon>Bacillota</taxon>
        <taxon>Bacilli</taxon>
        <taxon>Bacillales</taxon>
        <taxon>Paenibacillaceae</taxon>
        <taxon>Chengkuizengella</taxon>
    </lineage>
</organism>
<dbReference type="RefSeq" id="WP_160646044.1">
    <property type="nucleotide sequence ID" value="NZ_SIJB01000023.1"/>
</dbReference>
<feature type="transmembrane region" description="Helical" evidence="7">
    <location>
        <begin position="243"/>
        <end position="261"/>
    </location>
</feature>
<feature type="domain" description="EamA" evidence="8">
    <location>
        <begin position="150"/>
        <end position="286"/>
    </location>
</feature>
<keyword evidence="3" id="KW-1003">Cell membrane</keyword>
<feature type="transmembrane region" description="Helical" evidence="7">
    <location>
        <begin position="33"/>
        <end position="54"/>
    </location>
</feature>
<feature type="transmembrane region" description="Helical" evidence="7">
    <location>
        <begin position="123"/>
        <end position="139"/>
    </location>
</feature>
<dbReference type="InterPro" id="IPR000620">
    <property type="entry name" value="EamA_dom"/>
</dbReference>
<dbReference type="PANTHER" id="PTHR32322:SF18">
    <property type="entry name" value="S-ADENOSYLMETHIONINE_S-ADENOSYLHOMOCYSTEINE TRANSPORTER"/>
    <property type="match status" value="1"/>
</dbReference>
<comment type="subcellular location">
    <subcellularLocation>
        <location evidence="1">Cell membrane</location>
        <topology evidence="1">Multi-pass membrane protein</topology>
    </subcellularLocation>
</comment>
<comment type="similarity">
    <text evidence="2">Belongs to the EamA transporter family.</text>
</comment>
<protein>
    <submittedName>
        <fullName evidence="9">DMT family transporter</fullName>
    </submittedName>
</protein>
<feature type="transmembrane region" description="Helical" evidence="7">
    <location>
        <begin position="267"/>
        <end position="284"/>
    </location>
</feature>
<gene>
    <name evidence="9" type="ORF">ERL59_09775</name>
</gene>
<proteinExistence type="inferred from homology"/>
<feature type="transmembrane region" description="Helical" evidence="7">
    <location>
        <begin position="97"/>
        <end position="116"/>
    </location>
</feature>
<accession>A0A6N9Q383</accession>
<dbReference type="SUPFAM" id="SSF103481">
    <property type="entry name" value="Multidrug resistance efflux transporter EmrE"/>
    <property type="match status" value="2"/>
</dbReference>
<evidence type="ECO:0000256" key="3">
    <source>
        <dbReference type="ARBA" id="ARBA00022475"/>
    </source>
</evidence>
<keyword evidence="6 7" id="KW-0472">Membrane</keyword>
<dbReference type="InterPro" id="IPR037185">
    <property type="entry name" value="EmrE-like"/>
</dbReference>
<keyword evidence="5 7" id="KW-1133">Transmembrane helix</keyword>
<feature type="domain" description="EamA" evidence="8">
    <location>
        <begin position="7"/>
        <end position="137"/>
    </location>
</feature>
<reference evidence="9 10" key="1">
    <citation type="submission" date="2019-01" db="EMBL/GenBank/DDBJ databases">
        <title>Chengkuizengella sp. nov., isolated from deep-sea sediment of East Pacific Ocean.</title>
        <authorList>
            <person name="Yang J."/>
            <person name="Lai Q."/>
            <person name="Shao Z."/>
        </authorList>
    </citation>
    <scope>NUCLEOTIDE SEQUENCE [LARGE SCALE GENOMIC DNA]</scope>
    <source>
        <strain evidence="9 10">YPA3-1-1</strain>
    </source>
</reference>
<dbReference type="GO" id="GO:0005886">
    <property type="term" value="C:plasma membrane"/>
    <property type="evidence" value="ECO:0007669"/>
    <property type="project" value="UniProtKB-SubCell"/>
</dbReference>
<dbReference type="Pfam" id="PF00892">
    <property type="entry name" value="EamA"/>
    <property type="match status" value="2"/>
</dbReference>
<evidence type="ECO:0000256" key="1">
    <source>
        <dbReference type="ARBA" id="ARBA00004651"/>
    </source>
</evidence>
<dbReference type="InterPro" id="IPR050638">
    <property type="entry name" value="AA-Vitamin_Transporters"/>
</dbReference>
<keyword evidence="4 7" id="KW-0812">Transmembrane</keyword>
<dbReference type="OrthoDB" id="67135at2"/>
<evidence type="ECO:0000256" key="4">
    <source>
        <dbReference type="ARBA" id="ARBA00022692"/>
    </source>
</evidence>
<feature type="transmembrane region" description="Helical" evidence="7">
    <location>
        <begin position="176"/>
        <end position="198"/>
    </location>
</feature>
<dbReference type="EMBL" id="SIJB01000023">
    <property type="protein sequence ID" value="NBI29246.1"/>
    <property type="molecule type" value="Genomic_DNA"/>
</dbReference>
<dbReference type="Proteomes" id="UP000448943">
    <property type="component" value="Unassembled WGS sequence"/>
</dbReference>
<name>A0A6N9Q383_9BACL</name>
<feature type="transmembrane region" description="Helical" evidence="7">
    <location>
        <begin position="210"/>
        <end position="236"/>
    </location>
</feature>
<dbReference type="AlphaFoldDB" id="A0A6N9Q383"/>
<evidence type="ECO:0000313" key="9">
    <source>
        <dbReference type="EMBL" id="NBI29246.1"/>
    </source>
</evidence>
<keyword evidence="10" id="KW-1185">Reference proteome</keyword>
<evidence type="ECO:0000256" key="6">
    <source>
        <dbReference type="ARBA" id="ARBA00023136"/>
    </source>
</evidence>
<evidence type="ECO:0000256" key="7">
    <source>
        <dbReference type="SAM" id="Phobius"/>
    </source>
</evidence>